<reference evidence="1" key="1">
    <citation type="journal article" date="2023" name="Insect Mol. Biol.">
        <title>Genome sequencing provides insights into the evolution of gene families encoding plant cell wall-degrading enzymes in longhorned beetles.</title>
        <authorList>
            <person name="Shin N.R."/>
            <person name="Okamura Y."/>
            <person name="Kirsch R."/>
            <person name="Pauchet Y."/>
        </authorList>
    </citation>
    <scope>NUCLEOTIDE SEQUENCE</scope>
    <source>
        <strain evidence="1">MMC_N1</strain>
    </source>
</reference>
<dbReference type="EMBL" id="JAPWTJ010000750">
    <property type="protein sequence ID" value="KAJ8975891.1"/>
    <property type="molecule type" value="Genomic_DNA"/>
</dbReference>
<sequence>MPGLDWSLLSKKINKENAEIEIPYLFKIYLGITIKNVTIIDIKILQVQIHFYVQQNAWNVFNN</sequence>
<protein>
    <submittedName>
        <fullName evidence="1">Uncharacterized protein</fullName>
    </submittedName>
</protein>
<accession>A0ABQ9JCI6</accession>
<dbReference type="Proteomes" id="UP001162164">
    <property type="component" value="Unassembled WGS sequence"/>
</dbReference>
<keyword evidence="2" id="KW-1185">Reference proteome</keyword>
<organism evidence="1 2">
    <name type="scientific">Molorchus minor</name>
    <dbReference type="NCBI Taxonomy" id="1323400"/>
    <lineage>
        <taxon>Eukaryota</taxon>
        <taxon>Metazoa</taxon>
        <taxon>Ecdysozoa</taxon>
        <taxon>Arthropoda</taxon>
        <taxon>Hexapoda</taxon>
        <taxon>Insecta</taxon>
        <taxon>Pterygota</taxon>
        <taxon>Neoptera</taxon>
        <taxon>Endopterygota</taxon>
        <taxon>Coleoptera</taxon>
        <taxon>Polyphaga</taxon>
        <taxon>Cucujiformia</taxon>
        <taxon>Chrysomeloidea</taxon>
        <taxon>Cerambycidae</taxon>
        <taxon>Lamiinae</taxon>
        <taxon>Monochamini</taxon>
        <taxon>Molorchus</taxon>
    </lineage>
</organism>
<evidence type="ECO:0000313" key="1">
    <source>
        <dbReference type="EMBL" id="KAJ8975891.1"/>
    </source>
</evidence>
<comment type="caution">
    <text evidence="1">The sequence shown here is derived from an EMBL/GenBank/DDBJ whole genome shotgun (WGS) entry which is preliminary data.</text>
</comment>
<gene>
    <name evidence="1" type="ORF">NQ317_011362</name>
</gene>
<proteinExistence type="predicted"/>
<name>A0ABQ9JCI6_9CUCU</name>
<evidence type="ECO:0000313" key="2">
    <source>
        <dbReference type="Proteomes" id="UP001162164"/>
    </source>
</evidence>